<keyword evidence="4 5" id="KW-0732">Signal</keyword>
<dbReference type="GO" id="GO:1904680">
    <property type="term" value="F:peptide transmembrane transporter activity"/>
    <property type="evidence" value="ECO:0007669"/>
    <property type="project" value="TreeGrafter"/>
</dbReference>
<feature type="signal peptide" evidence="5">
    <location>
        <begin position="1"/>
        <end position="29"/>
    </location>
</feature>
<dbReference type="PANTHER" id="PTHR30290">
    <property type="entry name" value="PERIPLASMIC BINDING COMPONENT OF ABC TRANSPORTER"/>
    <property type="match status" value="1"/>
</dbReference>
<evidence type="ECO:0000256" key="2">
    <source>
        <dbReference type="ARBA" id="ARBA00005695"/>
    </source>
</evidence>
<dbReference type="CDD" id="cd08498">
    <property type="entry name" value="PBP2_NikA_DppA_OppA_like_2"/>
    <property type="match status" value="1"/>
</dbReference>
<sequence>MIGVPTGLPRRLLLGAALAPALTGLRAAAAQDATLDLAVGAPPSSVDPHFYTLTPNMALSAHLFDTLIRRDAQGRMIPGLAESWKRLDDSTWEFVLRRGVRFHNGEEFSARDVVYTLDRVPKVVNSPGSFAVYTKAITKVDVVDSHTLRFQTAGIYPLLPGDLSQVSIIWHGLGENPSTGDFNNGRNAIGTGPFRLVAFRSGDRVEMVRNDDYWGGKPAWARLNYRIIPNNGARVAALQAGDVGFIDNVPTSDRARLRGETRLRLSEITSLRSVYLRTDFRTESPYVSGPNGEPIRNPMTDIRVRRALSIAINRAGITERIMSGAATPTGQVMPEGTYGYVADIPVPSFDVDAAKKLLAEAGVGDGFTVTLLASNDRYINDAQVAQSIGQMWSRIGVKTNVETMPFAVVAQRGARQDTSISMGGWANSAGEPSAGLRGLFGTRDMQRGWGTVNNTGFSNADYDRVLGDALTTADDSAREKKFQEATRIAVREAAWIPLHIQKCTWGMKQGLVHTPRADEMTLAMDIRPA</sequence>
<keyword evidence="3" id="KW-0813">Transport</keyword>
<proteinExistence type="inferred from homology"/>
<evidence type="ECO:0000313" key="7">
    <source>
        <dbReference type="EMBL" id="ONG50099.1"/>
    </source>
</evidence>
<evidence type="ECO:0000256" key="4">
    <source>
        <dbReference type="ARBA" id="ARBA00022729"/>
    </source>
</evidence>
<comment type="subcellular location">
    <subcellularLocation>
        <location evidence="1">Periplasm</location>
    </subcellularLocation>
</comment>
<comment type="similarity">
    <text evidence="2">Belongs to the bacterial solute-binding protein 5 family.</text>
</comment>
<dbReference type="Gene3D" id="3.40.190.10">
    <property type="entry name" value="Periplasmic binding protein-like II"/>
    <property type="match status" value="1"/>
</dbReference>
<dbReference type="EMBL" id="MLCO01000205">
    <property type="protein sequence ID" value="ONG50099.1"/>
    <property type="molecule type" value="Genomic_DNA"/>
</dbReference>
<dbReference type="SUPFAM" id="SSF53850">
    <property type="entry name" value="Periplasmic binding protein-like II"/>
    <property type="match status" value="1"/>
</dbReference>
<dbReference type="GO" id="GO:0015833">
    <property type="term" value="P:peptide transport"/>
    <property type="evidence" value="ECO:0007669"/>
    <property type="project" value="TreeGrafter"/>
</dbReference>
<dbReference type="InterPro" id="IPR039424">
    <property type="entry name" value="SBP_5"/>
</dbReference>
<dbReference type="GO" id="GO:0030288">
    <property type="term" value="C:outer membrane-bounded periplasmic space"/>
    <property type="evidence" value="ECO:0007669"/>
    <property type="project" value="UniProtKB-ARBA"/>
</dbReference>
<dbReference type="Pfam" id="PF00496">
    <property type="entry name" value="SBP_bac_5"/>
    <property type="match status" value="1"/>
</dbReference>
<evidence type="ECO:0000256" key="3">
    <source>
        <dbReference type="ARBA" id="ARBA00022448"/>
    </source>
</evidence>
<organism evidence="7 8">
    <name type="scientific">Teichococcus deserti</name>
    <dbReference type="NCBI Taxonomy" id="1817963"/>
    <lineage>
        <taxon>Bacteria</taxon>
        <taxon>Pseudomonadati</taxon>
        <taxon>Pseudomonadota</taxon>
        <taxon>Alphaproteobacteria</taxon>
        <taxon>Acetobacterales</taxon>
        <taxon>Roseomonadaceae</taxon>
        <taxon>Roseomonas</taxon>
    </lineage>
</organism>
<protein>
    <submittedName>
        <fullName evidence="7">ABC transporter substrate-binding protein</fullName>
    </submittedName>
</protein>
<gene>
    <name evidence="7" type="ORF">BKE38_19525</name>
</gene>
<dbReference type="OrthoDB" id="9803988at2"/>
<keyword evidence="8" id="KW-1185">Reference proteome</keyword>
<dbReference type="PANTHER" id="PTHR30290:SF9">
    <property type="entry name" value="OLIGOPEPTIDE-BINDING PROTEIN APPA"/>
    <property type="match status" value="1"/>
</dbReference>
<dbReference type="Gene3D" id="3.90.76.10">
    <property type="entry name" value="Dipeptide-binding Protein, Domain 1"/>
    <property type="match status" value="1"/>
</dbReference>
<feature type="chain" id="PRO_5012234377" evidence="5">
    <location>
        <begin position="30"/>
        <end position="529"/>
    </location>
</feature>
<reference evidence="7 8" key="1">
    <citation type="submission" date="2016-10" db="EMBL/GenBank/DDBJ databases">
        <title>Draft Genome sequence of Roseomonas sp. strain M3.</title>
        <authorList>
            <person name="Subhash Y."/>
            <person name="Lee S."/>
        </authorList>
    </citation>
    <scope>NUCLEOTIDE SEQUENCE [LARGE SCALE GENOMIC DNA]</scope>
    <source>
        <strain evidence="7 8">M3</strain>
    </source>
</reference>
<dbReference type="GO" id="GO:0043190">
    <property type="term" value="C:ATP-binding cassette (ABC) transporter complex"/>
    <property type="evidence" value="ECO:0007669"/>
    <property type="project" value="InterPro"/>
</dbReference>
<feature type="domain" description="Solute-binding protein family 5" evidence="6">
    <location>
        <begin position="76"/>
        <end position="445"/>
    </location>
</feature>
<dbReference type="PIRSF" id="PIRSF002741">
    <property type="entry name" value="MppA"/>
    <property type="match status" value="1"/>
</dbReference>
<dbReference type="Gene3D" id="3.10.105.10">
    <property type="entry name" value="Dipeptide-binding Protein, Domain 3"/>
    <property type="match status" value="1"/>
</dbReference>
<dbReference type="RefSeq" id="WP_076958984.1">
    <property type="nucleotide sequence ID" value="NZ_MLCO01000205.1"/>
</dbReference>
<accession>A0A1V2GY93</accession>
<dbReference type="InterPro" id="IPR030678">
    <property type="entry name" value="Peptide/Ni-bd"/>
</dbReference>
<evidence type="ECO:0000259" key="6">
    <source>
        <dbReference type="Pfam" id="PF00496"/>
    </source>
</evidence>
<dbReference type="InterPro" id="IPR000914">
    <property type="entry name" value="SBP_5_dom"/>
</dbReference>
<dbReference type="Proteomes" id="UP000188879">
    <property type="component" value="Unassembled WGS sequence"/>
</dbReference>
<evidence type="ECO:0000313" key="8">
    <source>
        <dbReference type="Proteomes" id="UP000188879"/>
    </source>
</evidence>
<evidence type="ECO:0000256" key="1">
    <source>
        <dbReference type="ARBA" id="ARBA00004418"/>
    </source>
</evidence>
<comment type="caution">
    <text evidence="7">The sequence shown here is derived from an EMBL/GenBank/DDBJ whole genome shotgun (WGS) entry which is preliminary data.</text>
</comment>
<dbReference type="AlphaFoldDB" id="A0A1V2GY93"/>
<name>A0A1V2GY93_9PROT</name>
<evidence type="ECO:0000256" key="5">
    <source>
        <dbReference type="SAM" id="SignalP"/>
    </source>
</evidence>